<evidence type="ECO:0008006" key="3">
    <source>
        <dbReference type="Google" id="ProtNLM"/>
    </source>
</evidence>
<evidence type="ECO:0000313" key="1">
    <source>
        <dbReference type="EMBL" id="KAK8559096.1"/>
    </source>
</evidence>
<keyword evidence="2" id="KW-1185">Reference proteome</keyword>
<gene>
    <name evidence="1" type="ORF">V6N12_042381</name>
</gene>
<organism evidence="1 2">
    <name type="scientific">Hibiscus sabdariffa</name>
    <name type="common">roselle</name>
    <dbReference type="NCBI Taxonomy" id="183260"/>
    <lineage>
        <taxon>Eukaryota</taxon>
        <taxon>Viridiplantae</taxon>
        <taxon>Streptophyta</taxon>
        <taxon>Embryophyta</taxon>
        <taxon>Tracheophyta</taxon>
        <taxon>Spermatophyta</taxon>
        <taxon>Magnoliopsida</taxon>
        <taxon>eudicotyledons</taxon>
        <taxon>Gunneridae</taxon>
        <taxon>Pentapetalae</taxon>
        <taxon>rosids</taxon>
        <taxon>malvids</taxon>
        <taxon>Malvales</taxon>
        <taxon>Malvaceae</taxon>
        <taxon>Malvoideae</taxon>
        <taxon>Hibiscus</taxon>
    </lineage>
</organism>
<dbReference type="Proteomes" id="UP001472677">
    <property type="component" value="Unassembled WGS sequence"/>
</dbReference>
<comment type="caution">
    <text evidence="1">The sequence shown here is derived from an EMBL/GenBank/DDBJ whole genome shotgun (WGS) entry which is preliminary data.</text>
</comment>
<accession>A0ABR2EEL9</accession>
<evidence type="ECO:0000313" key="2">
    <source>
        <dbReference type="Proteomes" id="UP001472677"/>
    </source>
</evidence>
<sequence length="178" mass="20696">MESRSGQHLLPTDALLCIVALKEPNPNFPHDRIGWALSSNNLFIVKSAYEHRARLTNGVKDHIWSLIHNYRAVGSQTPQDKLLSRARYDRLVIWDSSRHPPIGYLRRWGVLKIILMDLAKVLTREPVVEVSLWLRTWVLRNVIVESNCVEAIKLIHHDDRLGNSLAIVRYIKEFYKKD</sequence>
<dbReference type="EMBL" id="JBBPBM010000015">
    <property type="protein sequence ID" value="KAK8559096.1"/>
    <property type="molecule type" value="Genomic_DNA"/>
</dbReference>
<protein>
    <recommendedName>
        <fullName evidence="3">RNase H type-1 domain-containing protein</fullName>
    </recommendedName>
</protein>
<name>A0ABR2EEL9_9ROSI</name>
<proteinExistence type="predicted"/>
<reference evidence="1 2" key="1">
    <citation type="journal article" date="2024" name="G3 (Bethesda)">
        <title>Genome assembly of Hibiscus sabdariffa L. provides insights into metabolisms of medicinal natural products.</title>
        <authorList>
            <person name="Kim T."/>
        </authorList>
    </citation>
    <scope>NUCLEOTIDE SEQUENCE [LARGE SCALE GENOMIC DNA]</scope>
    <source>
        <strain evidence="1">TK-2024</strain>
        <tissue evidence="1">Old leaves</tissue>
    </source>
</reference>